<organism evidence="1 2">
    <name type="scientific">Bordetella genomosp. 9</name>
    <dbReference type="NCBI Taxonomy" id="1416803"/>
    <lineage>
        <taxon>Bacteria</taxon>
        <taxon>Pseudomonadati</taxon>
        <taxon>Pseudomonadota</taxon>
        <taxon>Betaproteobacteria</taxon>
        <taxon>Burkholderiales</taxon>
        <taxon>Alcaligenaceae</taxon>
        <taxon>Bordetella</taxon>
    </lineage>
</organism>
<evidence type="ECO:0000313" key="2">
    <source>
        <dbReference type="Proteomes" id="UP000194139"/>
    </source>
</evidence>
<accession>A0A1W6YVU4</accession>
<reference evidence="1 2" key="1">
    <citation type="submission" date="2017-05" db="EMBL/GenBank/DDBJ databases">
        <title>Complete and WGS of Bordetella genogroups.</title>
        <authorList>
            <person name="Spilker T."/>
            <person name="LiPuma J."/>
        </authorList>
    </citation>
    <scope>NUCLEOTIDE SEQUENCE [LARGE SCALE GENOMIC DNA]</scope>
    <source>
        <strain evidence="1 2">AU17164</strain>
    </source>
</reference>
<sequence>MLSATDPRALARALGLDTTTLQPLKVRRWLWMAAQSSSVSYRGTLREDELEDILITGNVPVGREAHVGHFVNESPIQVVGMAIELVALRQRIPIGEVWAVFGQLLRKYGYQRQAAQWLEVLQH</sequence>
<dbReference type="Proteomes" id="UP000194139">
    <property type="component" value="Chromosome"/>
</dbReference>
<evidence type="ECO:0000313" key="1">
    <source>
        <dbReference type="EMBL" id="ARP85108.1"/>
    </source>
</evidence>
<keyword evidence="2" id="KW-1185">Reference proteome</keyword>
<dbReference type="AlphaFoldDB" id="A0A1W6YVU4"/>
<gene>
    <name evidence="1" type="ORF">CAL13_01900</name>
</gene>
<proteinExistence type="predicted"/>
<protein>
    <submittedName>
        <fullName evidence="1">Uncharacterized protein</fullName>
    </submittedName>
</protein>
<name>A0A1W6YVU4_9BORD</name>
<dbReference type="EMBL" id="CP021109">
    <property type="protein sequence ID" value="ARP85108.1"/>
    <property type="molecule type" value="Genomic_DNA"/>
</dbReference>